<comment type="similarity">
    <text evidence="1">Belongs to the Gfo/Idh/MocA family.</text>
</comment>
<dbReference type="AlphaFoldDB" id="A0A8J8SIR4"/>
<gene>
    <name evidence="4" type="ORF">HZI73_21525</name>
</gene>
<name>A0A8J8SIR4_9FIRM</name>
<dbReference type="PANTHER" id="PTHR43249">
    <property type="entry name" value="UDP-N-ACETYL-2-AMINO-2-DEOXY-D-GLUCURONATE OXIDASE"/>
    <property type="match status" value="1"/>
</dbReference>
<dbReference type="PANTHER" id="PTHR43249:SF1">
    <property type="entry name" value="D-GLUCOSIDE 3-DEHYDROGENASE"/>
    <property type="match status" value="1"/>
</dbReference>
<dbReference type="SUPFAM" id="SSF55347">
    <property type="entry name" value="Glyceraldehyde-3-phosphate dehydrogenase-like, C-terminal domain"/>
    <property type="match status" value="1"/>
</dbReference>
<dbReference type="Pfam" id="PF02894">
    <property type="entry name" value="GFO_IDH_MocA_C"/>
    <property type="match status" value="1"/>
</dbReference>
<dbReference type="InterPro" id="IPR036291">
    <property type="entry name" value="NAD(P)-bd_dom_sf"/>
</dbReference>
<dbReference type="InterPro" id="IPR000683">
    <property type="entry name" value="Gfo/Idh/MocA-like_OxRdtase_N"/>
</dbReference>
<evidence type="ECO:0000259" key="2">
    <source>
        <dbReference type="Pfam" id="PF01408"/>
    </source>
</evidence>
<protein>
    <submittedName>
        <fullName evidence="4">Gfo/Idh/MocA family oxidoreductase</fullName>
    </submittedName>
</protein>
<dbReference type="RefSeq" id="WP_212695414.1">
    <property type="nucleotide sequence ID" value="NZ_CP058649.1"/>
</dbReference>
<dbReference type="Pfam" id="PF01408">
    <property type="entry name" value="GFO_IDH_MocA"/>
    <property type="match status" value="1"/>
</dbReference>
<evidence type="ECO:0000313" key="4">
    <source>
        <dbReference type="EMBL" id="QUI24719.1"/>
    </source>
</evidence>
<dbReference type="SUPFAM" id="SSF51735">
    <property type="entry name" value="NAD(P)-binding Rossmann-fold domains"/>
    <property type="match status" value="1"/>
</dbReference>
<evidence type="ECO:0000313" key="5">
    <source>
        <dbReference type="Proteomes" id="UP000683246"/>
    </source>
</evidence>
<dbReference type="InterPro" id="IPR004104">
    <property type="entry name" value="Gfo/Idh/MocA-like_OxRdtase_C"/>
</dbReference>
<dbReference type="GO" id="GO:0000166">
    <property type="term" value="F:nucleotide binding"/>
    <property type="evidence" value="ECO:0007669"/>
    <property type="project" value="InterPro"/>
</dbReference>
<dbReference type="Proteomes" id="UP000683246">
    <property type="component" value="Chromosome"/>
</dbReference>
<proteinExistence type="inferred from homology"/>
<evidence type="ECO:0000256" key="1">
    <source>
        <dbReference type="ARBA" id="ARBA00010928"/>
    </source>
</evidence>
<evidence type="ECO:0000259" key="3">
    <source>
        <dbReference type="Pfam" id="PF02894"/>
    </source>
</evidence>
<keyword evidence="5" id="KW-1185">Reference proteome</keyword>
<dbReference type="Gene3D" id="3.40.50.720">
    <property type="entry name" value="NAD(P)-binding Rossmann-like Domain"/>
    <property type="match status" value="1"/>
</dbReference>
<feature type="domain" description="Gfo/Idh/MocA-like oxidoreductase C-terminal" evidence="3">
    <location>
        <begin position="135"/>
        <end position="354"/>
    </location>
</feature>
<dbReference type="InterPro" id="IPR052515">
    <property type="entry name" value="Gfo/Idh/MocA_Oxidoreductase"/>
</dbReference>
<feature type="domain" description="Gfo/Idh/MocA-like oxidoreductase N-terminal" evidence="2">
    <location>
        <begin position="4"/>
        <end position="123"/>
    </location>
</feature>
<dbReference type="Gene3D" id="3.30.360.10">
    <property type="entry name" value="Dihydrodipicolinate Reductase, domain 2"/>
    <property type="match status" value="1"/>
</dbReference>
<accession>A0A8J8SIR4</accession>
<reference evidence="4" key="1">
    <citation type="submission" date="2020-07" db="EMBL/GenBank/DDBJ databases">
        <title>Vallitalea pronyensis genome.</title>
        <authorList>
            <person name="Postec A."/>
        </authorList>
    </citation>
    <scope>NUCLEOTIDE SEQUENCE</scope>
    <source>
        <strain evidence="4">FatNI3</strain>
    </source>
</reference>
<sequence length="356" mass="39860">MNKIRVGIIGAGNISVMHTEGYKKLENVDIVAVCDLNEDKAKAYAKKYAIPHVFTDYKKMLQMKELDAVSVTTWNDGHAPISIAAMKAGKDVLCEKPLAMNAKDAQVMVDTAKETGQLLMVGFVRRFENNVKFIKEAIENDELGNIYYAKTGYVRKWGNPGGWFCDKKRSGGGPVIDLGVHVIDLIRYLTGKPEAVSVTASTFKQLGIKPYIKGMSKYNAVDYDPKKPYCDVEDAATALIKFDNGMTLNFETSWVLHTKDDNNYLMFYGDKAGVKMEPEIEFYKEHNQYFINQTPCIEQETNKFAEIFNKETAHFIDCVANGVPCLNPGEDGVAIMKILDAIYQSAEVGHEVKIKE</sequence>
<organism evidence="4 5">
    <name type="scientific">Vallitalea pronyensis</name>
    <dbReference type="NCBI Taxonomy" id="1348613"/>
    <lineage>
        <taxon>Bacteria</taxon>
        <taxon>Bacillati</taxon>
        <taxon>Bacillota</taxon>
        <taxon>Clostridia</taxon>
        <taxon>Lachnospirales</taxon>
        <taxon>Vallitaleaceae</taxon>
        <taxon>Vallitalea</taxon>
    </lineage>
</organism>
<dbReference type="KEGG" id="vpy:HZI73_21525"/>
<dbReference type="EMBL" id="CP058649">
    <property type="protein sequence ID" value="QUI24719.1"/>
    <property type="molecule type" value="Genomic_DNA"/>
</dbReference>